<dbReference type="GO" id="GO:0030288">
    <property type="term" value="C:outer membrane-bounded periplasmic space"/>
    <property type="evidence" value="ECO:0007669"/>
    <property type="project" value="TreeGrafter"/>
</dbReference>
<evidence type="ECO:0000256" key="5">
    <source>
        <dbReference type="ARBA" id="ARBA00022729"/>
    </source>
</evidence>
<keyword evidence="4" id="KW-0408">Iron</keyword>
<proteinExistence type="inferred from homology"/>
<feature type="signal peptide" evidence="6">
    <location>
        <begin position="1"/>
        <end position="28"/>
    </location>
</feature>
<keyword evidence="4" id="KW-0406">Ion transport</keyword>
<feature type="chain" id="PRO_5008379044" evidence="6">
    <location>
        <begin position="29"/>
        <end position="309"/>
    </location>
</feature>
<evidence type="ECO:0000256" key="1">
    <source>
        <dbReference type="ARBA" id="ARBA00004196"/>
    </source>
</evidence>
<keyword evidence="5 6" id="KW-0732">Signal</keyword>
<keyword evidence="3" id="KW-0813">Transport</keyword>
<evidence type="ECO:0000256" key="3">
    <source>
        <dbReference type="ARBA" id="ARBA00022448"/>
    </source>
</evidence>
<dbReference type="Gene3D" id="3.40.50.1980">
    <property type="entry name" value="Nitrogenase molybdenum iron protein domain"/>
    <property type="match status" value="2"/>
</dbReference>
<dbReference type="EMBL" id="FLOB01000004">
    <property type="protein sequence ID" value="SBS31997.1"/>
    <property type="molecule type" value="Genomic_DNA"/>
</dbReference>
<comment type="similarity">
    <text evidence="2">Belongs to the bacterial solute-binding protein 8 family.</text>
</comment>
<dbReference type="PANTHER" id="PTHR30532">
    <property type="entry name" value="IRON III DICITRATE-BINDING PERIPLASMIC PROTEIN"/>
    <property type="match status" value="1"/>
</dbReference>
<keyword evidence="9" id="KW-1185">Reference proteome</keyword>
<sequence length="309" mass="34790">MIIGRFRSYLFVLSVFMLFVLSIQSAIASEVTREGGHDKAHPIRVVTLFQGATDSAVALGVTPVGVVDSWAQQPTYDYLRHALKGVAHVGLETQPNIEAILALKPDLIIGAKSRHEKIYNELSQIAPTVLTDNVYDFKATLELTAKALGKVNKGKQIWAAFQKRIKNFRSGIKKHAGKWPQTASILNFRADYVRLYLQQSFPGRVLKEIGFNFPLPNKTGWGVKLKSKEALPSVNADVFFIILQSDEPVVKQNYRAWRSHPLWKLLNAPKHKQVFEVNRVDWLLSGGILGANLMLDQLYRIYHLPMSTD</sequence>
<evidence type="ECO:0000313" key="8">
    <source>
        <dbReference type="EMBL" id="SBS31997.1"/>
    </source>
</evidence>
<dbReference type="STRING" id="1792290.MSP8886_02306"/>
<evidence type="ECO:0000313" key="9">
    <source>
        <dbReference type="Proteomes" id="UP000092544"/>
    </source>
</evidence>
<keyword evidence="4" id="KW-0410">Iron transport</keyword>
<dbReference type="InterPro" id="IPR051313">
    <property type="entry name" value="Bact_iron-sidero_bind"/>
</dbReference>
<gene>
    <name evidence="8" type="primary">yfiY</name>
    <name evidence="8" type="ORF">MSP8886_02306</name>
</gene>
<name>A0A1A8THY7_9GAMM</name>
<evidence type="ECO:0000256" key="2">
    <source>
        <dbReference type="ARBA" id="ARBA00008814"/>
    </source>
</evidence>
<dbReference type="AlphaFoldDB" id="A0A1A8THY7"/>
<organism evidence="8 9">
    <name type="scientific">Marinomonas spartinae</name>
    <dbReference type="NCBI Taxonomy" id="1792290"/>
    <lineage>
        <taxon>Bacteria</taxon>
        <taxon>Pseudomonadati</taxon>
        <taxon>Pseudomonadota</taxon>
        <taxon>Gammaproteobacteria</taxon>
        <taxon>Oceanospirillales</taxon>
        <taxon>Oceanospirillaceae</taxon>
        <taxon>Marinomonas</taxon>
    </lineage>
</organism>
<dbReference type="PROSITE" id="PS50983">
    <property type="entry name" value="FE_B12_PBP"/>
    <property type="match status" value="1"/>
</dbReference>
<comment type="subcellular location">
    <subcellularLocation>
        <location evidence="1">Cell envelope</location>
    </subcellularLocation>
</comment>
<dbReference type="InterPro" id="IPR002491">
    <property type="entry name" value="ABC_transptr_periplasmic_BD"/>
</dbReference>
<dbReference type="Proteomes" id="UP000092544">
    <property type="component" value="Unassembled WGS sequence"/>
</dbReference>
<dbReference type="Pfam" id="PF01497">
    <property type="entry name" value="Peripla_BP_2"/>
    <property type="match status" value="1"/>
</dbReference>
<evidence type="ECO:0000259" key="7">
    <source>
        <dbReference type="PROSITE" id="PS50983"/>
    </source>
</evidence>
<keyword evidence="8" id="KW-0449">Lipoprotein</keyword>
<reference evidence="8 9" key="1">
    <citation type="submission" date="2016-06" db="EMBL/GenBank/DDBJ databases">
        <authorList>
            <person name="Kjaerup R.B."/>
            <person name="Dalgaard T.S."/>
            <person name="Juul-Madsen H.R."/>
        </authorList>
    </citation>
    <scope>NUCLEOTIDE SEQUENCE [LARGE SCALE GENOMIC DNA]</scope>
    <source>
        <strain evidence="8 9">CECT 8886</strain>
    </source>
</reference>
<evidence type="ECO:0000256" key="4">
    <source>
        <dbReference type="ARBA" id="ARBA00022496"/>
    </source>
</evidence>
<protein>
    <submittedName>
        <fullName evidence="8">Putative siderophore-binding lipoprotein YfiY</fullName>
    </submittedName>
</protein>
<dbReference type="SUPFAM" id="SSF53807">
    <property type="entry name" value="Helical backbone' metal receptor"/>
    <property type="match status" value="1"/>
</dbReference>
<dbReference type="GO" id="GO:1901678">
    <property type="term" value="P:iron coordination entity transport"/>
    <property type="evidence" value="ECO:0007669"/>
    <property type="project" value="UniProtKB-ARBA"/>
</dbReference>
<dbReference type="RefSeq" id="WP_067016501.1">
    <property type="nucleotide sequence ID" value="NZ_FLOB01000004.1"/>
</dbReference>
<feature type="domain" description="Fe/B12 periplasmic-binding" evidence="7">
    <location>
        <begin position="44"/>
        <end position="306"/>
    </location>
</feature>
<dbReference type="CDD" id="cd01146">
    <property type="entry name" value="FhuD"/>
    <property type="match status" value="1"/>
</dbReference>
<dbReference type="OrthoDB" id="9793175at2"/>
<evidence type="ECO:0000256" key="6">
    <source>
        <dbReference type="SAM" id="SignalP"/>
    </source>
</evidence>
<dbReference type="PANTHER" id="PTHR30532:SF21">
    <property type="entry name" value="SIDEROPHORE-BINDING LIPOPROTEIN YFIY-RELATED"/>
    <property type="match status" value="1"/>
</dbReference>
<accession>A0A1A8THY7</accession>